<dbReference type="STRING" id="452637.Oter_2408"/>
<reference evidence="2 3" key="1">
    <citation type="journal article" date="2011" name="J. Bacteriol.">
        <title>Genome sequence of the verrucomicrobium Opitutus terrae PB90-1, an abundant inhabitant of rice paddy soil ecosystems.</title>
        <authorList>
            <person name="van Passel M.W."/>
            <person name="Kant R."/>
            <person name="Palva A."/>
            <person name="Copeland A."/>
            <person name="Lucas S."/>
            <person name="Lapidus A."/>
            <person name="Glavina del Rio T."/>
            <person name="Pitluck S."/>
            <person name="Goltsman E."/>
            <person name="Clum A."/>
            <person name="Sun H."/>
            <person name="Schmutz J."/>
            <person name="Larimer F.W."/>
            <person name="Land M.L."/>
            <person name="Hauser L."/>
            <person name="Kyrpides N."/>
            <person name="Mikhailova N."/>
            <person name="Richardson P.P."/>
            <person name="Janssen P.H."/>
            <person name="de Vos W.M."/>
            <person name="Smidt H."/>
        </authorList>
    </citation>
    <scope>NUCLEOTIDE SEQUENCE [LARGE SCALE GENOMIC DNA]</scope>
    <source>
        <strain evidence="3">DSM 11246 / JCM 15787 / PB90-1</strain>
    </source>
</reference>
<proteinExistence type="predicted"/>
<evidence type="ECO:0000313" key="2">
    <source>
        <dbReference type="EMBL" id="ACB75690.1"/>
    </source>
</evidence>
<evidence type="ECO:0000313" key="3">
    <source>
        <dbReference type="Proteomes" id="UP000007013"/>
    </source>
</evidence>
<sequence>MIFATFDPALAEAWERQLPPGRPALRFDSRRWGPGPAPGFSAVVVLDAAAEHSLPAALASCPTIYVGEPRSVPFEQARLAGRARIYLSYEDSASRLRELLPLLEELAEKQSLVELLTEKARRPEPIRPAPRPTVHDTLELWDFLEGAMESLHDRQRLLAEFRRAARFWLRASHAIFFLREADEFRADREALAFAPDDPLVTYFETHPAVVDGTKWVGPVDAVAELAVRNRMTLWAARLFVPIHDNARLLGLIAFGVRDDGQPYDEADQARGVFFARLLRHCLEQVDQLARLHRLADQARVGAKYLPATLVLGPAEEPPRHVPLIVRELIGQARQTRESCRLPASAGQPFRAAAGLIAETGGVWASWEEASDEVRERVEAQRSARRELLRELALTLSHEIGNALVSLATLRQRPAEPPPPAGLLATVKADIAKLEALNADLERMQALHESDPAPTDLREVADKIGRELGLAVEVAAEPIVLPVFPALVEFALRALIRTVAENRGELGARDLTLRVRGTGAGTALTALFAIKGRPLELEGILPSAADSTVPNQGRLAVFLAKEVLRLHHGEIHAGPGLEGTEILLSLRGV</sequence>
<keyword evidence="3" id="KW-1185">Reference proteome</keyword>
<dbReference type="KEGG" id="ote:Oter_2408"/>
<feature type="coiled-coil region" evidence="1">
    <location>
        <begin position="423"/>
        <end position="450"/>
    </location>
</feature>
<dbReference type="Proteomes" id="UP000007013">
    <property type="component" value="Chromosome"/>
</dbReference>
<dbReference type="AlphaFoldDB" id="B1ZS91"/>
<dbReference type="HOGENOM" id="CLU_463696_0_0_0"/>
<keyword evidence="1" id="KW-0175">Coiled coil</keyword>
<name>B1ZS91_OPITP</name>
<organism evidence="2 3">
    <name type="scientific">Opitutus terrae (strain DSM 11246 / JCM 15787 / PB90-1)</name>
    <dbReference type="NCBI Taxonomy" id="452637"/>
    <lineage>
        <taxon>Bacteria</taxon>
        <taxon>Pseudomonadati</taxon>
        <taxon>Verrucomicrobiota</taxon>
        <taxon>Opitutia</taxon>
        <taxon>Opitutales</taxon>
        <taxon>Opitutaceae</taxon>
        <taxon>Opitutus</taxon>
    </lineage>
</organism>
<dbReference type="EMBL" id="CP001032">
    <property type="protein sequence ID" value="ACB75690.1"/>
    <property type="molecule type" value="Genomic_DNA"/>
</dbReference>
<dbReference type="SUPFAM" id="SSF55781">
    <property type="entry name" value="GAF domain-like"/>
    <property type="match status" value="1"/>
</dbReference>
<protein>
    <submittedName>
        <fullName evidence="2">Uncharacterized protein</fullName>
    </submittedName>
</protein>
<evidence type="ECO:0000256" key="1">
    <source>
        <dbReference type="SAM" id="Coils"/>
    </source>
</evidence>
<accession>B1ZS91</accession>
<gene>
    <name evidence="2" type="ordered locus">Oter_2408</name>
</gene>